<proteinExistence type="inferred from homology"/>
<evidence type="ECO:0000313" key="21">
    <source>
        <dbReference type="Ensembl" id="ENSSLUP00000045688.1"/>
    </source>
</evidence>
<dbReference type="GO" id="GO:0007052">
    <property type="term" value="P:mitotic spindle organization"/>
    <property type="evidence" value="ECO:0007669"/>
    <property type="project" value="TreeGrafter"/>
</dbReference>
<dbReference type="InterPro" id="IPR019821">
    <property type="entry name" value="Kinesin_motor_CS"/>
</dbReference>
<evidence type="ECO:0000256" key="10">
    <source>
        <dbReference type="ARBA" id="ARBA00023014"/>
    </source>
</evidence>
<evidence type="ECO:0000256" key="11">
    <source>
        <dbReference type="ARBA" id="ARBA00023054"/>
    </source>
</evidence>
<dbReference type="AlphaFoldDB" id="A0A8C9ZX38"/>
<dbReference type="PANTHER" id="PTHR47969">
    <property type="entry name" value="CHROMOSOME-ASSOCIATED KINESIN KIF4A-RELATED"/>
    <property type="match status" value="1"/>
</dbReference>
<evidence type="ECO:0000256" key="7">
    <source>
        <dbReference type="ARBA" id="ARBA00022741"/>
    </source>
</evidence>
<feature type="coiled-coil region" evidence="18">
    <location>
        <begin position="537"/>
        <end position="605"/>
    </location>
</feature>
<dbReference type="GO" id="GO:0008017">
    <property type="term" value="F:microtubule binding"/>
    <property type="evidence" value="ECO:0007669"/>
    <property type="project" value="InterPro"/>
</dbReference>
<dbReference type="GO" id="GO:0046872">
    <property type="term" value="F:metal ion binding"/>
    <property type="evidence" value="ECO:0007669"/>
    <property type="project" value="UniProtKB-KW"/>
</dbReference>
<keyword evidence="8 17" id="KW-0067">ATP-binding</keyword>
<dbReference type="InterPro" id="IPR027640">
    <property type="entry name" value="Kinesin-like_fam"/>
</dbReference>
<evidence type="ECO:0000256" key="18">
    <source>
        <dbReference type="SAM" id="Coils"/>
    </source>
</evidence>
<dbReference type="Ensembl" id="ENSSLUT00000047110.1">
    <property type="protein sequence ID" value="ENSSLUP00000045688.1"/>
    <property type="gene ID" value="ENSSLUG00000019872.1"/>
</dbReference>
<gene>
    <name evidence="21" type="primary">kif4</name>
</gene>
<organism evidence="21 22">
    <name type="scientific">Sander lucioperca</name>
    <name type="common">Pike-perch</name>
    <name type="synonym">Perca lucioperca</name>
    <dbReference type="NCBI Taxonomy" id="283035"/>
    <lineage>
        <taxon>Eukaryota</taxon>
        <taxon>Metazoa</taxon>
        <taxon>Chordata</taxon>
        <taxon>Craniata</taxon>
        <taxon>Vertebrata</taxon>
        <taxon>Euteleostomi</taxon>
        <taxon>Actinopterygii</taxon>
        <taxon>Neopterygii</taxon>
        <taxon>Teleostei</taxon>
        <taxon>Neoteleostei</taxon>
        <taxon>Acanthomorphata</taxon>
        <taxon>Eupercaria</taxon>
        <taxon>Perciformes</taxon>
        <taxon>Percoidei</taxon>
        <taxon>Percidae</taxon>
        <taxon>Luciopercinae</taxon>
        <taxon>Sander</taxon>
    </lineage>
</organism>
<evidence type="ECO:0000256" key="9">
    <source>
        <dbReference type="ARBA" id="ARBA00023004"/>
    </source>
</evidence>
<comment type="subcellular location">
    <subcellularLocation>
        <location evidence="3">Cytoplasm</location>
        <location evidence="3">Cytoskeleton</location>
    </subcellularLocation>
    <subcellularLocation>
        <location evidence="2">Nucleus</location>
    </subcellularLocation>
</comment>
<evidence type="ECO:0000256" key="2">
    <source>
        <dbReference type="ARBA" id="ARBA00004123"/>
    </source>
</evidence>
<keyword evidence="15" id="KW-0539">Nucleus</keyword>
<keyword evidence="7 17" id="KW-0547">Nucleotide-binding</keyword>
<evidence type="ECO:0000259" key="20">
    <source>
        <dbReference type="PROSITE" id="PS50067"/>
    </source>
</evidence>
<evidence type="ECO:0000256" key="1">
    <source>
        <dbReference type="ARBA" id="ARBA00001966"/>
    </source>
</evidence>
<feature type="domain" description="Kinesin motor" evidence="20">
    <location>
        <begin position="10"/>
        <end position="345"/>
    </location>
</feature>
<feature type="coiled-coil region" evidence="18">
    <location>
        <begin position="740"/>
        <end position="767"/>
    </location>
</feature>
<dbReference type="SMART" id="SM00129">
    <property type="entry name" value="KISc"/>
    <property type="match status" value="1"/>
</dbReference>
<dbReference type="PROSITE" id="PS50067">
    <property type="entry name" value="KINESIN_MOTOR_2"/>
    <property type="match status" value="1"/>
</dbReference>
<sequence length="1022" mass="116422">MTNDDDKVIPVRVALRCRPLVPKEINEGCQCCLTFVPGEQQPMQLHYPVIVGTEKAFTYDYVFDPTAEQEEVFNTTVSPLLCGLFKGYHATVLAYGQTGSGKTFSMGGTYTSAQENDPSVGVIPRVIRMIFEERERRTDCDFCLAVSYLEIYNEDILDLLCPSKDKPGLSIREDPKEGIKIVGLTERQVFSAHEMVGCLEIGNSARTVGSTAMNAASSRSHAIFTITLEQRRGTDKVDSVVSKLHLVDLAGSERQKKTKAEGERLKEGISINRGLLSLGNVISALGDESKKNSFVPYRDSKLTRLLQDSLGGNSHTLMIACISPADSNMEETINTLRYADRARKIKNKPIVNVDPRAAEMNHLKQQVQELQVMLLHARGGVSAEKVTKLLERNRSLQDENNKLSRELSQAAGQTALMFEKIIMTEQANEKLQSRLEQLRDHAACTVNLEKLLEKLEDQELKENVEVMKNLQDIILELKVHNNNDESPPDSPEAFTTHHALRQAQLSKELIELNKVLCLKEAFVKKMCQNDTQLEPMQSEHQKNVQTLQTAVDSLQKEKEELIFALQSAKKDSNQAKLSEQRRKRLQELEGNLGDMKKKLLEQSKLLKLKESSVQKVGKLMQEIHAMKTQRTQLMRQMRDDSEKFRQWKSKKDREVLQLKEKDRKRQYELLKLERDFQKQANVLRRKTEEAAAANKRLKDALQKRSEVAEKRKDGLHRGMEGAAARVKTWLLNEVEVLVSTEEARRHLNDLLEDRKALAQEINHLKQQIEAGDRPAAKIRVRCQFSTVEHTQGALETPLSKQVESLQTEMDLRNAQIADLQQKVLVADSEGRLKQRLDSITTIVDAKCALKVLVSELLSAKTTSAKLESELKQEMGNAQDLRKMLADERNVMSTMDMEHQQQLLDLEQRHQEKVLMAFTHVPICISFQKTCKLMKCNCCIYLYLSSGCDWLRPNHVFFFLLFLFPQKLSLLHLASEKKILVPTTNNEKNLDDSFEYVPPKVSCCRYSTFLFVVFIQGYFSFLM</sequence>
<dbReference type="GO" id="GO:0003677">
    <property type="term" value="F:DNA binding"/>
    <property type="evidence" value="ECO:0007669"/>
    <property type="project" value="UniProtKB-KW"/>
</dbReference>
<dbReference type="GO" id="GO:0003777">
    <property type="term" value="F:microtubule motor activity"/>
    <property type="evidence" value="ECO:0007669"/>
    <property type="project" value="InterPro"/>
</dbReference>
<evidence type="ECO:0000256" key="17">
    <source>
        <dbReference type="PROSITE-ProRule" id="PRU00283"/>
    </source>
</evidence>
<keyword evidence="9" id="KW-0408">Iron</keyword>
<dbReference type="SUPFAM" id="SSF52540">
    <property type="entry name" value="P-loop containing nucleoside triphosphate hydrolases"/>
    <property type="match status" value="1"/>
</dbReference>
<dbReference type="FunFam" id="3.40.850.10:FF:000038">
    <property type="entry name" value="chromosome-associated kinesin KIF4A"/>
    <property type="match status" value="1"/>
</dbReference>
<reference evidence="21" key="1">
    <citation type="submission" date="2025-08" db="UniProtKB">
        <authorList>
            <consortium name="Ensembl"/>
        </authorList>
    </citation>
    <scope>IDENTIFICATION</scope>
</reference>
<keyword evidence="11 18" id="KW-0175">Coiled coil</keyword>
<dbReference type="GO" id="GO:0005634">
    <property type="term" value="C:nucleus"/>
    <property type="evidence" value="ECO:0007669"/>
    <property type="project" value="UniProtKB-SubCell"/>
</dbReference>
<evidence type="ECO:0000256" key="16">
    <source>
        <dbReference type="ARBA" id="ARBA00034078"/>
    </source>
</evidence>
<evidence type="ECO:0000256" key="5">
    <source>
        <dbReference type="ARBA" id="ARBA00022701"/>
    </source>
</evidence>
<dbReference type="Gene3D" id="3.40.850.10">
    <property type="entry name" value="Kinesin motor domain"/>
    <property type="match status" value="1"/>
</dbReference>
<accession>A0A8C9ZX38</accession>
<dbReference type="GO" id="GO:0051536">
    <property type="term" value="F:iron-sulfur cluster binding"/>
    <property type="evidence" value="ECO:0007669"/>
    <property type="project" value="UniProtKB-KW"/>
</dbReference>
<dbReference type="InterPro" id="IPR001752">
    <property type="entry name" value="Kinesin_motor_dom"/>
</dbReference>
<keyword evidence="6" id="KW-0479">Metal-binding</keyword>
<evidence type="ECO:0000256" key="8">
    <source>
        <dbReference type="ARBA" id="ARBA00022840"/>
    </source>
</evidence>
<dbReference type="PANTHER" id="PTHR47969:SF15">
    <property type="entry name" value="CHROMOSOME-ASSOCIATED KINESIN KIF4A-RELATED"/>
    <property type="match status" value="1"/>
</dbReference>
<keyword evidence="12" id="KW-0238">DNA-binding</keyword>
<feature type="compositionally biased region" description="Basic and acidic residues" evidence="19">
    <location>
        <begin position="696"/>
        <end position="714"/>
    </location>
</feature>
<evidence type="ECO:0000256" key="4">
    <source>
        <dbReference type="ARBA" id="ARBA00022490"/>
    </source>
</evidence>
<dbReference type="InterPro" id="IPR036961">
    <property type="entry name" value="Kinesin_motor_dom_sf"/>
</dbReference>
<dbReference type="Pfam" id="PF25764">
    <property type="entry name" value="KIF21A_4th"/>
    <property type="match status" value="1"/>
</dbReference>
<reference evidence="21" key="2">
    <citation type="submission" date="2025-09" db="UniProtKB">
        <authorList>
            <consortium name="Ensembl"/>
        </authorList>
    </citation>
    <scope>IDENTIFICATION</scope>
</reference>
<dbReference type="PROSITE" id="PS00411">
    <property type="entry name" value="KINESIN_MOTOR_1"/>
    <property type="match status" value="1"/>
</dbReference>
<keyword evidence="22" id="KW-1185">Reference proteome</keyword>
<evidence type="ECO:0000313" key="22">
    <source>
        <dbReference type="Proteomes" id="UP000694568"/>
    </source>
</evidence>
<keyword evidence="14" id="KW-0206">Cytoskeleton</keyword>
<dbReference type="GeneTree" id="ENSGT00940000158195"/>
<dbReference type="Pfam" id="PF00225">
    <property type="entry name" value="Kinesin"/>
    <property type="match status" value="1"/>
</dbReference>
<dbReference type="GO" id="GO:0005524">
    <property type="term" value="F:ATP binding"/>
    <property type="evidence" value="ECO:0007669"/>
    <property type="project" value="UniProtKB-UniRule"/>
</dbReference>
<keyword evidence="4" id="KW-0963">Cytoplasm</keyword>
<evidence type="ECO:0000256" key="3">
    <source>
        <dbReference type="ARBA" id="ARBA00004245"/>
    </source>
</evidence>
<comment type="cofactor">
    <cofactor evidence="1">
        <name>[4Fe-4S] cluster</name>
        <dbReference type="ChEBI" id="CHEBI:49883"/>
    </cofactor>
</comment>
<evidence type="ECO:0000256" key="13">
    <source>
        <dbReference type="ARBA" id="ARBA00023175"/>
    </source>
</evidence>
<keyword evidence="10" id="KW-0411">Iron-sulfur</keyword>
<feature type="binding site" evidence="17">
    <location>
        <begin position="96"/>
        <end position="103"/>
    </location>
    <ligand>
        <name>ATP</name>
        <dbReference type="ChEBI" id="CHEBI:30616"/>
    </ligand>
</feature>
<evidence type="ECO:0000256" key="19">
    <source>
        <dbReference type="SAM" id="MobiDB-lite"/>
    </source>
</evidence>
<comment type="similarity">
    <text evidence="17">Belongs to the TRAFAC class myosin-kinesin ATPase superfamily. Kinesin family.</text>
</comment>
<dbReference type="GO" id="GO:0007018">
    <property type="term" value="P:microtubule-based movement"/>
    <property type="evidence" value="ECO:0007669"/>
    <property type="project" value="InterPro"/>
</dbReference>
<comment type="cofactor">
    <cofactor evidence="16">
        <name>[2Fe-2S] cluster</name>
        <dbReference type="ChEBI" id="CHEBI:190135"/>
    </cofactor>
</comment>
<keyword evidence="13 17" id="KW-0505">Motor protein</keyword>
<dbReference type="InterPro" id="IPR027417">
    <property type="entry name" value="P-loop_NTPase"/>
</dbReference>
<dbReference type="GO" id="GO:0005829">
    <property type="term" value="C:cytosol"/>
    <property type="evidence" value="ECO:0007669"/>
    <property type="project" value="UniProtKB-ARBA"/>
</dbReference>
<feature type="region of interest" description="Disordered" evidence="19">
    <location>
        <begin position="694"/>
        <end position="714"/>
    </location>
</feature>
<dbReference type="GO" id="GO:0005875">
    <property type="term" value="C:microtubule associated complex"/>
    <property type="evidence" value="ECO:0007669"/>
    <property type="project" value="TreeGrafter"/>
</dbReference>
<evidence type="ECO:0000256" key="15">
    <source>
        <dbReference type="ARBA" id="ARBA00023242"/>
    </source>
</evidence>
<dbReference type="PRINTS" id="PR00380">
    <property type="entry name" value="KINESINHEAVY"/>
</dbReference>
<evidence type="ECO:0000256" key="14">
    <source>
        <dbReference type="ARBA" id="ARBA00023212"/>
    </source>
</evidence>
<keyword evidence="5" id="KW-0493">Microtubule</keyword>
<evidence type="ECO:0000256" key="6">
    <source>
        <dbReference type="ARBA" id="ARBA00022723"/>
    </source>
</evidence>
<dbReference type="CDD" id="cd01372">
    <property type="entry name" value="KISc_KIF4"/>
    <property type="match status" value="1"/>
</dbReference>
<evidence type="ECO:0000256" key="12">
    <source>
        <dbReference type="ARBA" id="ARBA00023125"/>
    </source>
</evidence>
<feature type="coiled-coil region" evidence="18">
    <location>
        <begin position="386"/>
        <end position="461"/>
    </location>
</feature>
<protein>
    <submittedName>
        <fullName evidence="21">Kinesin family member 4</fullName>
    </submittedName>
</protein>
<dbReference type="Proteomes" id="UP000694568">
    <property type="component" value="Unplaced"/>
</dbReference>
<name>A0A8C9ZX38_SANLU</name>
<dbReference type="GO" id="GO:0005874">
    <property type="term" value="C:microtubule"/>
    <property type="evidence" value="ECO:0007669"/>
    <property type="project" value="UniProtKB-KW"/>
</dbReference>
<dbReference type="GO" id="GO:0051231">
    <property type="term" value="P:spindle elongation"/>
    <property type="evidence" value="ECO:0007669"/>
    <property type="project" value="TreeGrafter"/>
</dbReference>